<gene>
    <name evidence="2" type="ORF">CNN82_17490</name>
</gene>
<dbReference type="PROSITE" id="PS01124">
    <property type="entry name" value="HTH_ARAC_FAMILY_2"/>
    <property type="match status" value="1"/>
</dbReference>
<dbReference type="Proteomes" id="UP000218385">
    <property type="component" value="Chromosome"/>
</dbReference>
<organism evidence="2 3">
    <name type="scientific">Pseudomonas frederiksbergensis</name>
    <dbReference type="NCBI Taxonomy" id="104087"/>
    <lineage>
        <taxon>Bacteria</taxon>
        <taxon>Pseudomonadati</taxon>
        <taxon>Pseudomonadota</taxon>
        <taxon>Gammaproteobacteria</taxon>
        <taxon>Pseudomonadales</taxon>
        <taxon>Pseudomonadaceae</taxon>
        <taxon>Pseudomonas</taxon>
    </lineage>
</organism>
<evidence type="ECO:0000313" key="3">
    <source>
        <dbReference type="Proteomes" id="UP000218385"/>
    </source>
</evidence>
<feature type="domain" description="HTH araC/xylS-type" evidence="1">
    <location>
        <begin position="1"/>
        <end position="39"/>
    </location>
</feature>
<dbReference type="EMBL" id="CP023466">
    <property type="protein sequence ID" value="ATE78135.1"/>
    <property type="molecule type" value="Genomic_DNA"/>
</dbReference>
<protein>
    <recommendedName>
        <fullName evidence="1">HTH araC/xylS-type domain-containing protein</fullName>
    </recommendedName>
</protein>
<reference evidence="2 3" key="1">
    <citation type="submission" date="2017-09" db="EMBL/GenBank/DDBJ databases">
        <title>Complete Genome sequence of Lysobacter capsici KNU-15.</title>
        <authorList>
            <person name="Kim M.-C."/>
            <person name="Yi H."/>
            <person name="Lee D.-W."/>
            <person name="Shin J.-H."/>
        </authorList>
    </citation>
    <scope>NUCLEOTIDE SEQUENCE [LARGE SCALE GENOMIC DNA]</scope>
    <source>
        <strain evidence="2 3">KNU-15</strain>
    </source>
</reference>
<accession>A0AB33EE26</accession>
<name>A0AB33EE26_9PSED</name>
<dbReference type="Gene3D" id="1.10.10.60">
    <property type="entry name" value="Homeodomain-like"/>
    <property type="match status" value="1"/>
</dbReference>
<evidence type="ECO:0000313" key="2">
    <source>
        <dbReference type="EMBL" id="ATE78135.1"/>
    </source>
</evidence>
<evidence type="ECO:0000259" key="1">
    <source>
        <dbReference type="PROSITE" id="PS01124"/>
    </source>
</evidence>
<dbReference type="InterPro" id="IPR018060">
    <property type="entry name" value="HTH_AraC"/>
</dbReference>
<dbReference type="GO" id="GO:0043565">
    <property type="term" value="F:sequence-specific DNA binding"/>
    <property type="evidence" value="ECO:0007669"/>
    <property type="project" value="InterPro"/>
</dbReference>
<proteinExistence type="predicted"/>
<dbReference type="AlphaFoldDB" id="A0AB33EE26"/>
<sequence>MGMPPHRYILSVRLEQARKLLSMSSMPIARIAQESGFST</sequence>
<dbReference type="GO" id="GO:0003700">
    <property type="term" value="F:DNA-binding transcription factor activity"/>
    <property type="evidence" value="ECO:0007669"/>
    <property type="project" value="InterPro"/>
</dbReference>
<dbReference type="Pfam" id="PF12833">
    <property type="entry name" value="HTH_18"/>
    <property type="match status" value="1"/>
</dbReference>